<keyword evidence="5" id="KW-1185">Reference proteome</keyword>
<dbReference type="Proteomes" id="UP000017656">
    <property type="component" value="Segment"/>
</dbReference>
<evidence type="ECO:0000256" key="2">
    <source>
        <dbReference type="ARBA" id="ARBA00022840"/>
    </source>
</evidence>
<feature type="domain" description="UvrD-like helicase C-terminal" evidence="3">
    <location>
        <begin position="355"/>
        <end position="404"/>
    </location>
</feature>
<proteinExistence type="predicted"/>
<keyword evidence="2" id="KW-0067">ATP-binding</keyword>
<dbReference type="InterPro" id="IPR027785">
    <property type="entry name" value="UvrD-like_helicase_C"/>
</dbReference>
<keyword evidence="4" id="KW-0378">Hydrolase</keyword>
<dbReference type="PANTHER" id="PTHR43788:SF6">
    <property type="entry name" value="DNA HELICASE B"/>
    <property type="match status" value="1"/>
</dbReference>
<gene>
    <name evidence="4" type="ORF">Presley_34</name>
</gene>
<accession>U5PWH9</accession>
<protein>
    <submittedName>
        <fullName evidence="4">DNA helicase</fullName>
    </submittedName>
</protein>
<dbReference type="EMBL" id="KF669658">
    <property type="protein sequence ID" value="AGY48101.1"/>
    <property type="molecule type" value="Genomic_DNA"/>
</dbReference>
<dbReference type="PANTHER" id="PTHR43788">
    <property type="entry name" value="DNA2/NAM7 HELICASE FAMILY MEMBER"/>
    <property type="match status" value="1"/>
</dbReference>
<sequence>MSVTLSNDQQIALAKLIALLGDPNQKYLCIMGAAGTGKTTLMRTFLEKFHQYQKSIQSLNPKHVPHDLVFTATTNKAVEALETSLGQECKTIHSFLGLTLTYENGKEVLADRKNMTFTNKLIVIDESSYIDEILMEYLLAKTKKCKIVFMGDPEQLTPVGLDYSPAFDDSLDSVTLSQIMRQADDNPIQDFSRKLREYVQGGPLPNPEVDDIHIIHMDKNEFNAAMLRVFTDTSYTHSQAKFLCWRNATAIRVGQMIKEHVSSTPNFAPGDYAVSNRYLKNPIRNIKTDQIVFIRSVKAATQFGVPGYEMTLGNGLDVFMPANHEDIDKTKQKLFETKRSDFYKIDQSWVDLRPVYACTIHKSQGSTYDTVFIDLDDFHGCKDQDLLARLLYVGISRARERIILTGEL</sequence>
<dbReference type="KEGG" id="vg:18504172"/>
<dbReference type="SUPFAM" id="SSF52540">
    <property type="entry name" value="P-loop containing nucleoside triphosphate hydrolases"/>
    <property type="match status" value="1"/>
</dbReference>
<dbReference type="GO" id="GO:0005524">
    <property type="term" value="F:ATP binding"/>
    <property type="evidence" value="ECO:0007669"/>
    <property type="project" value="UniProtKB-KW"/>
</dbReference>
<evidence type="ECO:0000259" key="3">
    <source>
        <dbReference type="Pfam" id="PF13538"/>
    </source>
</evidence>
<keyword evidence="1" id="KW-0547">Nucleotide-binding</keyword>
<dbReference type="InterPro" id="IPR050534">
    <property type="entry name" value="Coronavir_polyprotein_1ab"/>
</dbReference>
<evidence type="ECO:0000256" key="1">
    <source>
        <dbReference type="ARBA" id="ARBA00022741"/>
    </source>
</evidence>
<dbReference type="OrthoDB" id="5394at10239"/>
<dbReference type="Pfam" id="PF13604">
    <property type="entry name" value="AAA_30"/>
    <property type="match status" value="1"/>
</dbReference>
<dbReference type="GO" id="GO:0003678">
    <property type="term" value="F:DNA helicase activity"/>
    <property type="evidence" value="ECO:0007669"/>
    <property type="project" value="UniProtKB-ARBA"/>
</dbReference>
<dbReference type="RefSeq" id="YP_009007602.1">
    <property type="nucleotide sequence ID" value="NC_023581.1"/>
</dbReference>
<keyword evidence="4" id="KW-0347">Helicase</keyword>
<dbReference type="Pfam" id="PF13538">
    <property type="entry name" value="UvrD_C_2"/>
    <property type="match status" value="1"/>
</dbReference>
<reference evidence="4 5" key="1">
    <citation type="journal article" date="2013" name="Genome Announc.">
        <title>Complete Genome of Acinetobacter baumannii N4-Like Podophage Presley.</title>
        <authorList>
            <person name="Farmer N.G."/>
            <person name="Wood T.L."/>
            <person name="Chamakura K.R."/>
            <person name="Kuty Everett G.F."/>
        </authorList>
    </citation>
    <scope>NUCLEOTIDE SEQUENCE [LARGE SCALE GENOMIC DNA]</scope>
</reference>
<dbReference type="GeneID" id="18504172"/>
<evidence type="ECO:0000313" key="5">
    <source>
        <dbReference type="Proteomes" id="UP000017656"/>
    </source>
</evidence>
<dbReference type="InterPro" id="IPR027417">
    <property type="entry name" value="P-loop_NTPase"/>
</dbReference>
<name>U5PWH9_9CAUD</name>
<dbReference type="CDD" id="cd18809">
    <property type="entry name" value="SF1_C_RecD"/>
    <property type="match status" value="1"/>
</dbReference>
<organism evidence="4 5">
    <name type="scientific">Acinetobacter phage Presley</name>
    <dbReference type="NCBI Taxonomy" id="1406780"/>
    <lineage>
        <taxon>Viruses</taxon>
        <taxon>Duplodnaviria</taxon>
        <taxon>Heunggongvirae</taxon>
        <taxon>Uroviricota</taxon>
        <taxon>Caudoviricetes</taxon>
        <taxon>Schitoviridae</taxon>
        <taxon>Presleyvirus</taxon>
        <taxon>Presleyvirus presley</taxon>
    </lineage>
</organism>
<dbReference type="Gene3D" id="3.40.50.300">
    <property type="entry name" value="P-loop containing nucleotide triphosphate hydrolases"/>
    <property type="match status" value="2"/>
</dbReference>
<evidence type="ECO:0000313" key="4">
    <source>
        <dbReference type="EMBL" id="AGY48101.1"/>
    </source>
</evidence>